<accession>A0A7C4YEZ5</accession>
<evidence type="ECO:0000313" key="1">
    <source>
        <dbReference type="EMBL" id="HGW91086.1"/>
    </source>
</evidence>
<name>A0A7C4YEZ5_UNCW3</name>
<dbReference type="EMBL" id="DTHG01000010">
    <property type="protein sequence ID" value="HGW91086.1"/>
    <property type="molecule type" value="Genomic_DNA"/>
</dbReference>
<gene>
    <name evidence="1" type="ORF">ENV67_00910</name>
</gene>
<protein>
    <submittedName>
        <fullName evidence="1">Uncharacterized protein</fullName>
    </submittedName>
</protein>
<proteinExistence type="predicted"/>
<comment type="caution">
    <text evidence="1">The sequence shown here is derived from an EMBL/GenBank/DDBJ whole genome shotgun (WGS) entry which is preliminary data.</text>
</comment>
<sequence>MGIIISFIILKNGIQVFPYNGKEIIVFYESPYFFKIDGNEEFDLGITYKKFRDFKEFECSNDLNVKFYFKIEKSDFDIVNLVKGYYLPETLNYTSIKIFIPKKDIEKYIKKLECIDFKGFNFFYDINIKPVAGIFYDGSNPDEYINIPPDVNSYDYVKFRVLMKIIERRGFKVKYSRFGKRLPFFIKLNGHKIEDVFKDIKDEEINVGEKEFMKEYMKMKKDEVLSNLFLSISGIDRWKFLEEWEDIIKSIKTEEIESFIQIYKSSGIIWGQS</sequence>
<dbReference type="AlphaFoldDB" id="A0A7C4YEZ5"/>
<reference evidence="1" key="1">
    <citation type="journal article" date="2020" name="mSystems">
        <title>Genome- and Community-Level Interaction Insights into Carbon Utilization and Element Cycling Functions of Hydrothermarchaeota in Hydrothermal Sediment.</title>
        <authorList>
            <person name="Zhou Z."/>
            <person name="Liu Y."/>
            <person name="Xu W."/>
            <person name="Pan J."/>
            <person name="Luo Z.H."/>
            <person name="Li M."/>
        </authorList>
    </citation>
    <scope>NUCLEOTIDE SEQUENCE [LARGE SCALE GENOMIC DNA]</scope>
    <source>
        <strain evidence="1">SpSt-780</strain>
    </source>
</reference>
<organism evidence="1">
    <name type="scientific">candidate division WOR-3 bacterium</name>
    <dbReference type="NCBI Taxonomy" id="2052148"/>
    <lineage>
        <taxon>Bacteria</taxon>
        <taxon>Bacteria division WOR-3</taxon>
    </lineage>
</organism>